<keyword evidence="9 13" id="KW-0547">Nucleotide-binding</keyword>
<dbReference type="Gene3D" id="3.40.50.11030">
    <property type="entry name" value="Threonylcarbamoyl-AMP synthase, C-terminal domain"/>
    <property type="match status" value="1"/>
</dbReference>
<dbReference type="InterPro" id="IPR010923">
    <property type="entry name" value="T(6)A37_SUA5"/>
</dbReference>
<organism evidence="17 18">
    <name type="scientific">Candidatus Scybalomonas excrementavium</name>
    <dbReference type="NCBI Taxonomy" id="2840943"/>
    <lineage>
        <taxon>Bacteria</taxon>
        <taxon>Bacillati</taxon>
        <taxon>Bacillota</taxon>
        <taxon>Clostridia</taxon>
        <taxon>Lachnospirales</taxon>
        <taxon>Lachnospiraceae</taxon>
        <taxon>Lachnospiraceae incertae sedis</taxon>
        <taxon>Candidatus Scybalomonas</taxon>
    </lineage>
</organism>
<dbReference type="Pfam" id="PF01300">
    <property type="entry name" value="Sua5_yciO_yrdC"/>
    <property type="match status" value="1"/>
</dbReference>
<reference evidence="17" key="1">
    <citation type="submission" date="2020-10" db="EMBL/GenBank/DDBJ databases">
        <authorList>
            <person name="Gilroy R."/>
        </authorList>
    </citation>
    <scope>NUCLEOTIDE SEQUENCE</scope>
    <source>
        <strain evidence="17">E3-2379</strain>
    </source>
</reference>
<feature type="binding site" evidence="14">
    <location>
        <position position="145"/>
    </location>
    <ligand>
        <name>ATP</name>
        <dbReference type="ChEBI" id="CHEBI:30616"/>
    </ligand>
</feature>
<dbReference type="Proteomes" id="UP000823618">
    <property type="component" value="Unassembled WGS sequence"/>
</dbReference>
<proteinExistence type="inferred from homology"/>
<comment type="caution">
    <text evidence="17">The sequence shown here is derived from an EMBL/GenBank/DDBJ whole genome shotgun (WGS) entry which is preliminary data.</text>
</comment>
<keyword evidence="5 13" id="KW-0963">Cytoplasm</keyword>
<evidence type="ECO:0000256" key="1">
    <source>
        <dbReference type="ARBA" id="ARBA00004496"/>
    </source>
</evidence>
<feature type="binding site" evidence="14">
    <location>
        <position position="183"/>
    </location>
    <ligand>
        <name>L-threonine</name>
        <dbReference type="ChEBI" id="CHEBI:57926"/>
    </ligand>
</feature>
<evidence type="ECO:0000259" key="16">
    <source>
        <dbReference type="PROSITE" id="PS51163"/>
    </source>
</evidence>
<dbReference type="GO" id="GO:0008033">
    <property type="term" value="P:tRNA processing"/>
    <property type="evidence" value="ECO:0007669"/>
    <property type="project" value="UniProtKB-KW"/>
</dbReference>
<feature type="binding site" evidence="14">
    <location>
        <position position="60"/>
    </location>
    <ligand>
        <name>ATP</name>
        <dbReference type="ChEBI" id="CHEBI:30616"/>
    </ligand>
</feature>
<dbReference type="PANTHER" id="PTHR17490">
    <property type="entry name" value="SUA5"/>
    <property type="match status" value="1"/>
</dbReference>
<feature type="binding site" evidence="14">
    <location>
        <position position="143"/>
    </location>
    <ligand>
        <name>L-threonine</name>
        <dbReference type="ChEBI" id="CHEBI:57926"/>
    </ligand>
</feature>
<evidence type="ECO:0000313" key="17">
    <source>
        <dbReference type="EMBL" id="MBO8463490.1"/>
    </source>
</evidence>
<accession>A0A9D9N816</accession>
<evidence type="ECO:0000256" key="9">
    <source>
        <dbReference type="ARBA" id="ARBA00022741"/>
    </source>
</evidence>
<feature type="coiled-coil region" evidence="15">
    <location>
        <begin position="1"/>
        <end position="28"/>
    </location>
</feature>
<evidence type="ECO:0000256" key="4">
    <source>
        <dbReference type="ARBA" id="ARBA00015492"/>
    </source>
</evidence>
<dbReference type="PIRSF" id="PIRSF004930">
    <property type="entry name" value="Tln_factor_SUA5"/>
    <property type="match status" value="1"/>
</dbReference>
<evidence type="ECO:0000256" key="10">
    <source>
        <dbReference type="ARBA" id="ARBA00022840"/>
    </source>
</evidence>
<dbReference type="EC" id="2.7.7.87" evidence="3 13"/>
<feature type="binding site" evidence="14">
    <location>
        <position position="37"/>
    </location>
    <ligand>
        <name>L-threonine</name>
        <dbReference type="ChEBI" id="CHEBI:57926"/>
    </ligand>
</feature>
<feature type="binding site" evidence="14">
    <location>
        <position position="241"/>
    </location>
    <ligand>
        <name>ATP</name>
        <dbReference type="ChEBI" id="CHEBI:30616"/>
    </ligand>
</feature>
<evidence type="ECO:0000256" key="5">
    <source>
        <dbReference type="ARBA" id="ARBA00022490"/>
    </source>
</evidence>
<evidence type="ECO:0000256" key="7">
    <source>
        <dbReference type="ARBA" id="ARBA00022694"/>
    </source>
</evidence>
<evidence type="ECO:0000256" key="8">
    <source>
        <dbReference type="ARBA" id="ARBA00022695"/>
    </source>
</evidence>
<dbReference type="PANTHER" id="PTHR17490:SF16">
    <property type="entry name" value="THREONYLCARBAMOYL-AMP SYNTHASE"/>
    <property type="match status" value="1"/>
</dbReference>
<comment type="subcellular location">
    <subcellularLocation>
        <location evidence="1 13">Cytoplasm</location>
    </subcellularLocation>
</comment>
<reference evidence="17" key="2">
    <citation type="journal article" date="2021" name="PeerJ">
        <title>Extensive microbial diversity within the chicken gut microbiome revealed by metagenomics and culture.</title>
        <authorList>
            <person name="Gilroy R."/>
            <person name="Ravi A."/>
            <person name="Getino M."/>
            <person name="Pursley I."/>
            <person name="Horton D.L."/>
            <person name="Alikhan N.F."/>
            <person name="Baker D."/>
            <person name="Gharbi K."/>
            <person name="Hall N."/>
            <person name="Watson M."/>
            <person name="Adriaenssens E.M."/>
            <person name="Foster-Nyarko E."/>
            <person name="Jarju S."/>
            <person name="Secka A."/>
            <person name="Antonio M."/>
            <person name="Oren A."/>
            <person name="Chaudhuri R.R."/>
            <person name="La Ragione R."/>
            <person name="Hildebrand F."/>
            <person name="Pallen M.J."/>
        </authorList>
    </citation>
    <scope>NUCLEOTIDE SEQUENCE</scope>
    <source>
        <strain evidence="17">E3-2379</strain>
    </source>
</reference>
<evidence type="ECO:0000256" key="6">
    <source>
        <dbReference type="ARBA" id="ARBA00022679"/>
    </source>
</evidence>
<sequence length="353" mass="38786">MKTKLIKLDELEENQKNLKEAANILRNGGLVAFPTETVYGLGANGLNREAANKIYIAKGRPSDNPLILHIADLEEVDQLATNISDDDRKVMEAFWPGPLTIILKKKECVPYETTGGLDTVAIRMPSHKVARELIRMAGVAIAAPSANTSGRPSPTKAQHVMQDLNGKIDMIIDGGEVGIGIESTIVDLTGEVPTILRPGYVTKQMLEEVLHKEVQIDQAILRKEGMNGVQPKAPGMKYRHYAPKGKLTIIDGQNIDKVIETIKQLVEDKKKEGFVVGVIATDESMKCYTDGVIKSIGSRLDEVSISSGLYRVLREFDDEGVNYIYSESFGVDEFGDAIMNRLLKAAGYDMIEV</sequence>
<dbReference type="InterPro" id="IPR006070">
    <property type="entry name" value="Sua5-like_dom"/>
</dbReference>
<keyword evidence="7 13" id="KW-0819">tRNA processing</keyword>
<gene>
    <name evidence="17" type="ORF">IAC13_06110</name>
</gene>
<keyword evidence="8 13" id="KW-0548">Nucleotidyltransferase</keyword>
<dbReference type="InterPro" id="IPR017945">
    <property type="entry name" value="DHBP_synth_RibB-like_a/b_dom"/>
</dbReference>
<dbReference type="SUPFAM" id="SSF55821">
    <property type="entry name" value="YrdC/RibB"/>
    <property type="match status" value="1"/>
</dbReference>
<evidence type="ECO:0000256" key="11">
    <source>
        <dbReference type="ARBA" id="ARBA00029774"/>
    </source>
</evidence>
<feature type="binding site" evidence="14">
    <location>
        <position position="119"/>
    </location>
    <ligand>
        <name>ATP</name>
        <dbReference type="ChEBI" id="CHEBI:30616"/>
    </ligand>
</feature>
<evidence type="ECO:0000256" key="15">
    <source>
        <dbReference type="SAM" id="Coils"/>
    </source>
</evidence>
<dbReference type="GO" id="GO:0000049">
    <property type="term" value="F:tRNA binding"/>
    <property type="evidence" value="ECO:0007669"/>
    <property type="project" value="TreeGrafter"/>
</dbReference>
<keyword evidence="15" id="KW-0175">Coiled coil</keyword>
<protein>
    <recommendedName>
        <fullName evidence="4 13">Threonylcarbamoyl-AMP synthase</fullName>
        <shortName evidence="13">TC-AMP synthase</shortName>
        <ecNumber evidence="3 13">2.7.7.87</ecNumber>
    </recommendedName>
    <alternativeName>
        <fullName evidence="11 13">L-threonylcarbamoyladenylate synthase</fullName>
    </alternativeName>
</protein>
<evidence type="ECO:0000256" key="14">
    <source>
        <dbReference type="PIRSR" id="PIRSR004930-1"/>
    </source>
</evidence>
<dbReference type="GO" id="GO:0061710">
    <property type="term" value="F:L-threonylcarbamoyladenylate synthase"/>
    <property type="evidence" value="ECO:0007669"/>
    <property type="project" value="UniProtKB-EC"/>
</dbReference>
<comment type="similarity">
    <text evidence="2 13">Belongs to the SUA5 family.</text>
</comment>
<dbReference type="Pfam" id="PF03481">
    <property type="entry name" value="Sua5_C"/>
    <property type="match status" value="1"/>
</dbReference>
<keyword evidence="6 13" id="KW-0808">Transferase</keyword>
<feature type="binding site" evidence="14">
    <location>
        <position position="197"/>
    </location>
    <ligand>
        <name>ATP</name>
        <dbReference type="ChEBI" id="CHEBI:30616"/>
    </ligand>
</feature>
<dbReference type="EMBL" id="JADIML010000166">
    <property type="protein sequence ID" value="MBO8463490.1"/>
    <property type="molecule type" value="Genomic_DNA"/>
</dbReference>
<feature type="binding site" evidence="14">
    <location>
        <position position="69"/>
    </location>
    <ligand>
        <name>L-threonine</name>
        <dbReference type="ChEBI" id="CHEBI:57926"/>
    </ligand>
</feature>
<comment type="function">
    <text evidence="13">Required for the formation of a threonylcarbamoyl group on adenosine at position 37 (t(6)A37) in tRNAs that read codons beginning with adenine.</text>
</comment>
<comment type="catalytic activity">
    <reaction evidence="12 13">
        <text>L-threonine + hydrogencarbonate + ATP = L-threonylcarbamoyladenylate + diphosphate + H2O</text>
        <dbReference type="Rhea" id="RHEA:36407"/>
        <dbReference type="ChEBI" id="CHEBI:15377"/>
        <dbReference type="ChEBI" id="CHEBI:17544"/>
        <dbReference type="ChEBI" id="CHEBI:30616"/>
        <dbReference type="ChEBI" id="CHEBI:33019"/>
        <dbReference type="ChEBI" id="CHEBI:57926"/>
        <dbReference type="ChEBI" id="CHEBI:73682"/>
        <dbReference type="EC" id="2.7.7.87"/>
    </reaction>
</comment>
<name>A0A9D9N816_9FIRM</name>
<dbReference type="GO" id="GO:0003725">
    <property type="term" value="F:double-stranded RNA binding"/>
    <property type="evidence" value="ECO:0007669"/>
    <property type="project" value="UniProtKB-UniRule"/>
</dbReference>
<keyword evidence="10 13" id="KW-0067">ATP-binding</keyword>
<dbReference type="InterPro" id="IPR050156">
    <property type="entry name" value="TC-AMP_synthase_SUA5"/>
</dbReference>
<dbReference type="GO" id="GO:0006450">
    <property type="term" value="P:regulation of translational fidelity"/>
    <property type="evidence" value="ECO:0007669"/>
    <property type="project" value="TreeGrafter"/>
</dbReference>
<evidence type="ECO:0000256" key="3">
    <source>
        <dbReference type="ARBA" id="ARBA00012584"/>
    </source>
</evidence>
<dbReference type="AlphaFoldDB" id="A0A9D9N816"/>
<feature type="binding site" evidence="14">
    <location>
        <position position="123"/>
    </location>
    <ligand>
        <name>L-threonine</name>
        <dbReference type="ChEBI" id="CHEBI:57926"/>
    </ligand>
</feature>
<evidence type="ECO:0000313" key="18">
    <source>
        <dbReference type="Proteomes" id="UP000823618"/>
    </source>
</evidence>
<dbReference type="InterPro" id="IPR005145">
    <property type="entry name" value="Sua5_C"/>
</dbReference>
<evidence type="ECO:0000256" key="13">
    <source>
        <dbReference type="PIRNR" id="PIRNR004930"/>
    </source>
</evidence>
<dbReference type="GO" id="GO:0005524">
    <property type="term" value="F:ATP binding"/>
    <property type="evidence" value="ECO:0007669"/>
    <property type="project" value="UniProtKB-UniRule"/>
</dbReference>
<evidence type="ECO:0000256" key="12">
    <source>
        <dbReference type="ARBA" id="ARBA00048366"/>
    </source>
</evidence>
<feature type="domain" description="YrdC-like" evidence="16">
    <location>
        <begin position="15"/>
        <end position="201"/>
    </location>
</feature>
<feature type="binding site" evidence="14">
    <location>
        <position position="64"/>
    </location>
    <ligand>
        <name>ATP</name>
        <dbReference type="ChEBI" id="CHEBI:30616"/>
    </ligand>
</feature>
<dbReference type="NCBIfam" id="TIGR00057">
    <property type="entry name" value="L-threonylcarbamoyladenylate synthase"/>
    <property type="match status" value="1"/>
</dbReference>
<dbReference type="Gene3D" id="3.90.870.10">
    <property type="entry name" value="DHBP synthase"/>
    <property type="match status" value="1"/>
</dbReference>
<dbReference type="GO" id="GO:0005737">
    <property type="term" value="C:cytoplasm"/>
    <property type="evidence" value="ECO:0007669"/>
    <property type="project" value="UniProtKB-SubCell"/>
</dbReference>
<feature type="binding site" evidence="14">
    <location>
        <position position="153"/>
    </location>
    <ligand>
        <name>ATP</name>
        <dbReference type="ChEBI" id="CHEBI:30616"/>
    </ligand>
</feature>
<dbReference type="FunFam" id="3.90.870.10:FF:000008">
    <property type="entry name" value="Threonylcarbamoyl-AMP synthase"/>
    <property type="match status" value="1"/>
</dbReference>
<evidence type="ECO:0000256" key="2">
    <source>
        <dbReference type="ARBA" id="ARBA00007663"/>
    </source>
</evidence>
<dbReference type="PROSITE" id="PS51163">
    <property type="entry name" value="YRDC"/>
    <property type="match status" value="1"/>
</dbReference>
<dbReference type="InterPro" id="IPR038385">
    <property type="entry name" value="Sua5/YwlC_C"/>
</dbReference>